<dbReference type="Pfam" id="PF16359">
    <property type="entry name" value="RcsD_ABL"/>
    <property type="match status" value="1"/>
</dbReference>
<dbReference type="Pfam" id="PF02518">
    <property type="entry name" value="HATPase_c"/>
    <property type="match status" value="1"/>
</dbReference>
<dbReference type="AlphaFoldDB" id="A0A0N0IA02"/>
<dbReference type="GO" id="GO:0009927">
    <property type="term" value="F:histidine phosphotransfer kinase activity"/>
    <property type="evidence" value="ECO:0007669"/>
    <property type="project" value="InterPro"/>
</dbReference>
<proteinExistence type="predicted"/>
<dbReference type="SUPFAM" id="SSF47226">
    <property type="entry name" value="Histidine-containing phosphotransfer domain, HPT domain"/>
    <property type="match status" value="1"/>
</dbReference>
<dbReference type="OrthoDB" id="6414457at2"/>
<dbReference type="Proteomes" id="UP000053226">
    <property type="component" value="Unassembled WGS sequence"/>
</dbReference>
<keyword evidence="6" id="KW-1185">Reference proteome</keyword>
<keyword evidence="1" id="KW-0902">Two-component regulatory system</keyword>
<reference evidence="5 6" key="1">
    <citation type="submission" date="2015-07" db="EMBL/GenBank/DDBJ databases">
        <title>ATOL: Assembling a taxonomically balanced genome-scale reconstruction of the evolutionary history of the Enterobacteriaceae.</title>
        <authorList>
            <person name="Plunkett G.III."/>
            <person name="Neeno-Eckwall E.C."/>
            <person name="Glasner J.D."/>
            <person name="Perna N.T."/>
        </authorList>
    </citation>
    <scope>NUCLEOTIDE SEQUENCE [LARGE SCALE GENOMIC DNA]</scope>
    <source>
        <strain evidence="5 6">ATCC 35017</strain>
    </source>
</reference>
<dbReference type="EC" id="2.7.3.-" evidence="5"/>
<dbReference type="Gene3D" id="1.20.120.160">
    <property type="entry name" value="HPT domain"/>
    <property type="match status" value="1"/>
</dbReference>
<dbReference type="NCBIfam" id="NF007907">
    <property type="entry name" value="PRK10618.1"/>
    <property type="match status" value="1"/>
</dbReference>
<dbReference type="InterPro" id="IPR008207">
    <property type="entry name" value="Sig_transdc_His_kin_Hpt_dom"/>
</dbReference>
<comment type="caution">
    <text evidence="5">The sequence shown here is derived from an EMBL/GenBank/DDBJ whole genome shotgun (WGS) entry which is preliminary data.</text>
</comment>
<dbReference type="InterPro" id="IPR036641">
    <property type="entry name" value="HPT_dom_sf"/>
</dbReference>
<dbReference type="Gene3D" id="3.30.565.10">
    <property type="entry name" value="Histidine kinase-like ATPase, C-terminal domain"/>
    <property type="match status" value="1"/>
</dbReference>
<name>A0A0N0IA02_9GAMM</name>
<keyword evidence="2" id="KW-0597">Phosphoprotein</keyword>
<keyword evidence="5" id="KW-0808">Transferase</keyword>
<keyword evidence="3" id="KW-0472">Membrane</keyword>
<evidence type="ECO:0000256" key="3">
    <source>
        <dbReference type="SAM" id="Phobius"/>
    </source>
</evidence>
<sequence length="911" mass="104635">MYKQSLLQPSTLSRFFVAFILLLLLMLALFVYNYSHAWLISKQSSLNSMSLRLAYQIEDYRYHANHLYKLANPEIKNTEAIYHLENNNSVIKIRPNVYWLSSANQTIDAIIFGDREKEDSFLASILANYMEIVWGARNEYNSMYYLDGSSNSLILTTTHSVLKPELRYKESYLTLSAEEKRADMLVQSTILDKRETLSNIQKLSPENIYYYTYRAMFNSPGQLTSIISFDISLNSISALSLSNKNISLVPANLDDDFDNNKNNISVQGAQIIFSQPVQGTSYKLIYALSLKESIISILSNNFWLIICMILFTTLACGGSLYIRRRFITPNRTMYRELQAKDSINNEIVNNIPYGLMVYDFSLNRKVLSNSIANKLLTSMDLVHIRDMAVQNHGIIQVSIDNIVYEITLVNSSMFDNTFLFILVDKDNEALSQQKYMLAEREYKKNIHLRKIIFENMGFEIQPRLIEIDQQIKHLLSCEPYDDNPYLSQLILHIDSIKHWFDNINLLTQVEANLYTQNVESTAISTVITQFLQQKLLLINQKGLTLYFHNHINPEQLFTIDKQTLLHIIELTMNYSIGSTSFGKISLTLDYNAERNEIIINIMDSGYGLTAADLNNLQFPFSNRVIYEQRFSRSGVTFYLCHMLCKMMNGSFTINSKEEIGSHYTLTFAANTESTSVEFPPLLEDMIILMDIHNYETETIVKDILSHYGANVKIMSKQSTSTIGDIVITDNEEEYEIGRPTIILDSNSTQLSVISTTKVKSNFNFSDQLINAISFLIDNNESSDHIDLDNLGINEFAPEINEYDETEVNPTESILASYKNNLSISPYRDLFITTVPVDINKLYSSESIADLTELKDITHRLKGVFAMLDFDLLKEICEYLEYHIAEHNKLEISKGIRELEYSVSKLMPEGDQ</sequence>
<dbReference type="InterPro" id="IPR036890">
    <property type="entry name" value="HATPase_C_sf"/>
</dbReference>
<evidence type="ECO:0000256" key="1">
    <source>
        <dbReference type="ARBA" id="ARBA00023012"/>
    </source>
</evidence>
<feature type="transmembrane region" description="Helical" evidence="3">
    <location>
        <begin position="12"/>
        <end position="34"/>
    </location>
</feature>
<dbReference type="InterPro" id="IPR030861">
    <property type="entry name" value="Ptransferase_RcsD"/>
</dbReference>
<feature type="transmembrane region" description="Helical" evidence="3">
    <location>
        <begin position="302"/>
        <end position="322"/>
    </location>
</feature>
<dbReference type="InterPro" id="IPR032306">
    <property type="entry name" value="RcsD_ABL"/>
</dbReference>
<accession>A0A0N0IA02</accession>
<dbReference type="RefSeq" id="WP_053908098.1">
    <property type="nucleotide sequence ID" value="NZ_CAWMUS010000018.1"/>
</dbReference>
<evidence type="ECO:0000313" key="5">
    <source>
        <dbReference type="EMBL" id="KPD02500.1"/>
    </source>
</evidence>
<dbReference type="PROSITE" id="PS50894">
    <property type="entry name" value="HPT"/>
    <property type="match status" value="1"/>
</dbReference>
<protein>
    <submittedName>
        <fullName evidence="5">Two-component sensor protein</fullName>
        <ecNumber evidence="5">2.7.3.-</ecNumber>
    </submittedName>
</protein>
<feature type="domain" description="HPt" evidence="4">
    <location>
        <begin position="819"/>
        <end position="911"/>
    </location>
</feature>
<dbReference type="EMBL" id="LGAA01000018">
    <property type="protein sequence ID" value="KPD02500.1"/>
    <property type="molecule type" value="Genomic_DNA"/>
</dbReference>
<dbReference type="SUPFAM" id="SSF55874">
    <property type="entry name" value="ATPase domain of HSP90 chaperone/DNA topoisomerase II/histidine kinase"/>
    <property type="match status" value="1"/>
</dbReference>
<evidence type="ECO:0000256" key="2">
    <source>
        <dbReference type="PROSITE-ProRule" id="PRU00110"/>
    </source>
</evidence>
<evidence type="ECO:0000313" key="6">
    <source>
        <dbReference type="Proteomes" id="UP000053226"/>
    </source>
</evidence>
<keyword evidence="3" id="KW-0812">Transmembrane</keyword>
<dbReference type="Pfam" id="PF01627">
    <property type="entry name" value="Hpt"/>
    <property type="match status" value="1"/>
</dbReference>
<dbReference type="InterPro" id="IPR003594">
    <property type="entry name" value="HATPase_dom"/>
</dbReference>
<gene>
    <name evidence="5" type="ORF">M992_1650</name>
</gene>
<dbReference type="InterPro" id="IPR038616">
    <property type="entry name" value="RcsD_ABL_sf"/>
</dbReference>
<keyword evidence="3" id="KW-1133">Transmembrane helix</keyword>
<evidence type="ECO:0000259" key="4">
    <source>
        <dbReference type="PROSITE" id="PS50894"/>
    </source>
</evidence>
<organism evidence="5 6">
    <name type="scientific">Moellerella wisconsensis ATCC 35017</name>
    <dbReference type="NCBI Taxonomy" id="1354267"/>
    <lineage>
        <taxon>Bacteria</taxon>
        <taxon>Pseudomonadati</taxon>
        <taxon>Pseudomonadota</taxon>
        <taxon>Gammaproteobacteria</taxon>
        <taxon>Enterobacterales</taxon>
        <taxon>Morganellaceae</taxon>
        <taxon>Moellerella</taxon>
    </lineage>
</organism>
<dbReference type="Gene3D" id="3.40.50.11620">
    <property type="entry name" value="Phosphotransferase RcsD, RcsD-ABL domain"/>
    <property type="match status" value="1"/>
</dbReference>
<dbReference type="GO" id="GO:0000160">
    <property type="term" value="P:phosphorelay signal transduction system"/>
    <property type="evidence" value="ECO:0007669"/>
    <property type="project" value="UniProtKB-KW"/>
</dbReference>
<dbReference type="GO" id="GO:0005886">
    <property type="term" value="C:plasma membrane"/>
    <property type="evidence" value="ECO:0007669"/>
    <property type="project" value="InterPro"/>
</dbReference>
<feature type="modified residue" description="Phosphohistidine" evidence="2">
    <location>
        <position position="858"/>
    </location>
</feature>